<feature type="compositionally biased region" description="Low complexity" evidence="1">
    <location>
        <begin position="50"/>
        <end position="79"/>
    </location>
</feature>
<name>A0A3A1VJL8_9BACL</name>
<feature type="compositionally biased region" description="Polar residues" evidence="1">
    <location>
        <begin position="12"/>
        <end position="31"/>
    </location>
</feature>
<gene>
    <name evidence="2" type="ORF">D3P08_03210</name>
</gene>
<evidence type="ECO:0000313" key="2">
    <source>
        <dbReference type="EMBL" id="RIX60651.1"/>
    </source>
</evidence>
<feature type="region of interest" description="Disordered" evidence="1">
    <location>
        <begin position="1"/>
        <end position="79"/>
    </location>
</feature>
<organism evidence="2 3">
    <name type="scientific">Paenibacillus nanensis</name>
    <dbReference type="NCBI Taxonomy" id="393251"/>
    <lineage>
        <taxon>Bacteria</taxon>
        <taxon>Bacillati</taxon>
        <taxon>Bacillota</taxon>
        <taxon>Bacilli</taxon>
        <taxon>Bacillales</taxon>
        <taxon>Paenibacillaceae</taxon>
        <taxon>Paenibacillus</taxon>
    </lineage>
</organism>
<reference evidence="2 3" key="1">
    <citation type="submission" date="2018-09" db="EMBL/GenBank/DDBJ databases">
        <title>Paenibacillus aracenensis nov. sp. isolated from a cave in southern Spain.</title>
        <authorList>
            <person name="Jurado V."/>
            <person name="Gutierrez-Patricio S."/>
            <person name="Gonzalez-Pimentel J.L."/>
            <person name="Miller A.Z."/>
            <person name="Laiz L."/>
            <person name="Saiz-Jimenez C."/>
        </authorList>
    </citation>
    <scope>NUCLEOTIDE SEQUENCE [LARGE SCALE GENOMIC DNA]</scope>
    <source>
        <strain evidence="2 3">DSM 22867</strain>
    </source>
</reference>
<dbReference type="InterPro" id="IPR025648">
    <property type="entry name" value="DUF4358"/>
</dbReference>
<dbReference type="OrthoDB" id="2605982at2"/>
<protein>
    <submittedName>
        <fullName evidence="2">DUF4358 domain-containing protein</fullName>
    </submittedName>
</protein>
<keyword evidence="3" id="KW-1185">Reference proteome</keyword>
<dbReference type="Proteomes" id="UP000266482">
    <property type="component" value="Unassembled WGS sequence"/>
</dbReference>
<dbReference type="EMBL" id="QXQA01000001">
    <property type="protein sequence ID" value="RIX60651.1"/>
    <property type="molecule type" value="Genomic_DNA"/>
</dbReference>
<proteinExistence type="predicted"/>
<sequence length="205" mass="21401">MGLALTACGADNKSNNSDANTGSNVSESGNADTGAGGEQNSGNSAGGTNEDGAGANEGSANGSSDSGAANDEGAAAEEGSTQAIADAILAKFEQPSQMKLEGDMVKDMYHLDPALLEDYTIMTPLMNIKTNELAVLKVKDAKDLEAVQEGVKQRAADVQKVFETYLQDQYENAKNYKLVVKGSYVLFVISENADDMAAEFEALVK</sequence>
<evidence type="ECO:0000313" key="3">
    <source>
        <dbReference type="Proteomes" id="UP000266482"/>
    </source>
</evidence>
<comment type="caution">
    <text evidence="2">The sequence shown here is derived from an EMBL/GenBank/DDBJ whole genome shotgun (WGS) entry which is preliminary data.</text>
</comment>
<dbReference type="AlphaFoldDB" id="A0A3A1VJL8"/>
<dbReference type="Pfam" id="PF14270">
    <property type="entry name" value="DUF4358"/>
    <property type="match status" value="1"/>
</dbReference>
<evidence type="ECO:0000256" key="1">
    <source>
        <dbReference type="SAM" id="MobiDB-lite"/>
    </source>
</evidence>
<accession>A0A3A1VJL8</accession>